<dbReference type="AlphaFoldDB" id="A0A0A9F0K9"/>
<evidence type="ECO:0000313" key="1">
    <source>
        <dbReference type="EMBL" id="JAE04754.1"/>
    </source>
</evidence>
<sequence length="62" mass="7635">MVTIRFHYARIYFPVIFGMNFYRTSDMLMISQQQVRIRRDLDESFRLKKAVAHNKIKTLYLY</sequence>
<dbReference type="EMBL" id="GBRH01193142">
    <property type="protein sequence ID" value="JAE04754.1"/>
    <property type="molecule type" value="Transcribed_RNA"/>
</dbReference>
<reference evidence="1" key="1">
    <citation type="submission" date="2014-09" db="EMBL/GenBank/DDBJ databases">
        <authorList>
            <person name="Magalhaes I.L.F."/>
            <person name="Oliveira U."/>
            <person name="Santos F.R."/>
            <person name="Vidigal T.H.D.A."/>
            <person name="Brescovit A.D."/>
            <person name="Santos A.J."/>
        </authorList>
    </citation>
    <scope>NUCLEOTIDE SEQUENCE</scope>
    <source>
        <tissue evidence="1">Shoot tissue taken approximately 20 cm above the soil surface</tissue>
    </source>
</reference>
<reference evidence="1" key="2">
    <citation type="journal article" date="2015" name="Data Brief">
        <title>Shoot transcriptome of the giant reed, Arundo donax.</title>
        <authorList>
            <person name="Barrero R.A."/>
            <person name="Guerrero F.D."/>
            <person name="Moolhuijzen P."/>
            <person name="Goolsby J.A."/>
            <person name="Tidwell J."/>
            <person name="Bellgard S.E."/>
            <person name="Bellgard M.I."/>
        </authorList>
    </citation>
    <scope>NUCLEOTIDE SEQUENCE</scope>
    <source>
        <tissue evidence="1">Shoot tissue taken approximately 20 cm above the soil surface</tissue>
    </source>
</reference>
<proteinExistence type="predicted"/>
<organism evidence="1">
    <name type="scientific">Arundo donax</name>
    <name type="common">Giant reed</name>
    <name type="synonym">Donax arundinaceus</name>
    <dbReference type="NCBI Taxonomy" id="35708"/>
    <lineage>
        <taxon>Eukaryota</taxon>
        <taxon>Viridiplantae</taxon>
        <taxon>Streptophyta</taxon>
        <taxon>Embryophyta</taxon>
        <taxon>Tracheophyta</taxon>
        <taxon>Spermatophyta</taxon>
        <taxon>Magnoliopsida</taxon>
        <taxon>Liliopsida</taxon>
        <taxon>Poales</taxon>
        <taxon>Poaceae</taxon>
        <taxon>PACMAD clade</taxon>
        <taxon>Arundinoideae</taxon>
        <taxon>Arundineae</taxon>
        <taxon>Arundo</taxon>
    </lineage>
</organism>
<protein>
    <submittedName>
        <fullName evidence="1">Uncharacterized protein</fullName>
    </submittedName>
</protein>
<name>A0A0A9F0K9_ARUDO</name>
<accession>A0A0A9F0K9</accession>